<evidence type="ECO:0000313" key="3">
    <source>
        <dbReference type="Proteomes" id="UP001165074"/>
    </source>
</evidence>
<organism evidence="2 3">
    <name type="scientific">Actinoallomurus iriomotensis</name>
    <dbReference type="NCBI Taxonomy" id="478107"/>
    <lineage>
        <taxon>Bacteria</taxon>
        <taxon>Bacillati</taxon>
        <taxon>Actinomycetota</taxon>
        <taxon>Actinomycetes</taxon>
        <taxon>Streptosporangiales</taxon>
        <taxon>Thermomonosporaceae</taxon>
        <taxon>Actinoallomurus</taxon>
    </lineage>
</organism>
<accession>A0A9W6S305</accession>
<keyword evidence="3" id="KW-1185">Reference proteome</keyword>
<reference evidence="2" key="1">
    <citation type="submission" date="2023-03" db="EMBL/GenBank/DDBJ databases">
        <title>Actinoallomurus iriomotensis NBRC 103684.</title>
        <authorList>
            <person name="Ichikawa N."/>
            <person name="Sato H."/>
            <person name="Tonouchi N."/>
        </authorList>
    </citation>
    <scope>NUCLEOTIDE SEQUENCE</scope>
    <source>
        <strain evidence="2">NBRC 103684</strain>
    </source>
</reference>
<feature type="region of interest" description="Disordered" evidence="1">
    <location>
        <begin position="1"/>
        <end position="130"/>
    </location>
</feature>
<comment type="caution">
    <text evidence="2">The sequence shown here is derived from an EMBL/GenBank/DDBJ whole genome shotgun (WGS) entry which is preliminary data.</text>
</comment>
<protein>
    <submittedName>
        <fullName evidence="2">Uncharacterized protein</fullName>
    </submittedName>
</protein>
<evidence type="ECO:0000256" key="1">
    <source>
        <dbReference type="SAM" id="MobiDB-lite"/>
    </source>
</evidence>
<name>A0A9W6S305_9ACTN</name>
<evidence type="ECO:0000313" key="2">
    <source>
        <dbReference type="EMBL" id="GLY84692.1"/>
    </source>
</evidence>
<dbReference type="AlphaFoldDB" id="A0A9W6S305"/>
<sequence>MRASASPPRATTSAAASPAYATPAAGRSPRACEPKSDLLGQSGPEIARRSGPPALRAEPHVVTPRAQRTRTGIPRQSRPPAYTTLGTAGDTPARTGLRPPPAAQARDRAPSRPPALNGLHNPRATGDTPA</sequence>
<feature type="compositionally biased region" description="Low complexity" evidence="1">
    <location>
        <begin position="1"/>
        <end position="25"/>
    </location>
</feature>
<dbReference type="Proteomes" id="UP001165074">
    <property type="component" value="Unassembled WGS sequence"/>
</dbReference>
<dbReference type="EMBL" id="BSTK01000003">
    <property type="protein sequence ID" value="GLY84692.1"/>
    <property type="molecule type" value="Genomic_DNA"/>
</dbReference>
<proteinExistence type="predicted"/>
<gene>
    <name evidence="2" type="ORF">Airi02_026210</name>
</gene>